<accession>A0ABP3ENL8</accession>
<dbReference type="Proteomes" id="UP001500967">
    <property type="component" value="Unassembled WGS sequence"/>
</dbReference>
<evidence type="ECO:0000256" key="1">
    <source>
        <dbReference type="SAM" id="MobiDB-lite"/>
    </source>
</evidence>
<evidence type="ECO:0000313" key="2">
    <source>
        <dbReference type="EMBL" id="GAA0267048.1"/>
    </source>
</evidence>
<keyword evidence="3" id="KW-1185">Reference proteome</keyword>
<dbReference type="EMBL" id="BAAAGX010000027">
    <property type="protein sequence ID" value="GAA0267048.1"/>
    <property type="molecule type" value="Genomic_DNA"/>
</dbReference>
<gene>
    <name evidence="2" type="ORF">GCM10009539_62310</name>
</gene>
<feature type="compositionally biased region" description="Low complexity" evidence="1">
    <location>
        <begin position="257"/>
        <end position="272"/>
    </location>
</feature>
<proteinExistence type="predicted"/>
<name>A0ABP3ENL8_9ACTN</name>
<feature type="compositionally biased region" description="Low complexity" evidence="1">
    <location>
        <begin position="228"/>
        <end position="247"/>
    </location>
</feature>
<dbReference type="RefSeq" id="WP_344652500.1">
    <property type="nucleotide sequence ID" value="NZ_BAAAGX010000027.1"/>
</dbReference>
<organism evidence="2 3">
    <name type="scientific">Cryptosporangium japonicum</name>
    <dbReference type="NCBI Taxonomy" id="80872"/>
    <lineage>
        <taxon>Bacteria</taxon>
        <taxon>Bacillati</taxon>
        <taxon>Actinomycetota</taxon>
        <taxon>Actinomycetes</taxon>
        <taxon>Cryptosporangiales</taxon>
        <taxon>Cryptosporangiaceae</taxon>
        <taxon>Cryptosporangium</taxon>
    </lineage>
</organism>
<evidence type="ECO:0000313" key="3">
    <source>
        <dbReference type="Proteomes" id="UP001500967"/>
    </source>
</evidence>
<feature type="region of interest" description="Disordered" evidence="1">
    <location>
        <begin position="1"/>
        <end position="88"/>
    </location>
</feature>
<feature type="region of interest" description="Disordered" evidence="1">
    <location>
        <begin position="100"/>
        <end position="147"/>
    </location>
</feature>
<reference evidence="3" key="1">
    <citation type="journal article" date="2019" name="Int. J. Syst. Evol. Microbiol.">
        <title>The Global Catalogue of Microorganisms (GCM) 10K type strain sequencing project: providing services to taxonomists for standard genome sequencing and annotation.</title>
        <authorList>
            <consortium name="The Broad Institute Genomics Platform"/>
            <consortium name="The Broad Institute Genome Sequencing Center for Infectious Disease"/>
            <person name="Wu L."/>
            <person name="Ma J."/>
        </authorList>
    </citation>
    <scope>NUCLEOTIDE SEQUENCE [LARGE SCALE GENOMIC DNA]</scope>
    <source>
        <strain evidence="3">JCM 10425</strain>
    </source>
</reference>
<sequence>MEGSESRRRSRHSVAQTDPLYWARARAAEQDPFGRPVEEEAATEEFPSVAPEWSGRLPLPAPANLPVRRPWSGEEATTASLPAIRPDDAATTVDLPAVPSDAETVDHRDRPLALVPHPYTSGRSSLARRGYTGRHRPPPAPSPTRLGLSTVGMTVAVGVLGVTLAMLHAQPSDQADRGTPPLSAVSPTGPSDGGDVEATEPQPTPGPDGKLIPRPAATPSDGPAATSGAAVPRVGRPAVAPGAPGADSGDDADDSGNDGATTEEQPAAPTTPRSNGRPPRTRQPGTVVRPTPRTSPRCATGRTNALAGDPSASASATTQADPDETPSEPAEPTDPATGDPSPSTPAGAC</sequence>
<feature type="region of interest" description="Disordered" evidence="1">
    <location>
        <begin position="171"/>
        <end position="349"/>
    </location>
</feature>
<protein>
    <submittedName>
        <fullName evidence="2">Uncharacterized protein</fullName>
    </submittedName>
</protein>
<comment type="caution">
    <text evidence="2">The sequence shown here is derived from an EMBL/GenBank/DDBJ whole genome shotgun (WGS) entry which is preliminary data.</text>
</comment>